<feature type="region of interest" description="Disordered" evidence="1">
    <location>
        <begin position="1"/>
        <end position="20"/>
    </location>
</feature>
<dbReference type="AlphaFoldDB" id="A0A8S9UAS9"/>
<dbReference type="Proteomes" id="UP000704712">
    <property type="component" value="Unassembled WGS sequence"/>
</dbReference>
<evidence type="ECO:0000313" key="2">
    <source>
        <dbReference type="EMBL" id="KAF4137570.1"/>
    </source>
</evidence>
<accession>A0A8S9UAS9</accession>
<sequence>MTETLCLESGVEVSEPQERVELSGSIPDREAMRPQDLRAVPNVEGVTVIIPSEVGTVAAATLVGEGTAACTELEDADENEEAVSGSSTKFRSQLTEIVVSGHDGSGGSEQITSLARSGGEMGDE</sequence>
<dbReference type="EMBL" id="JAACNO010001787">
    <property type="protein sequence ID" value="KAF4137570.1"/>
    <property type="molecule type" value="Genomic_DNA"/>
</dbReference>
<comment type="caution">
    <text evidence="2">The sequence shown here is derived from an EMBL/GenBank/DDBJ whole genome shotgun (WGS) entry which is preliminary data.</text>
</comment>
<organism evidence="2 3">
    <name type="scientific">Phytophthora infestans</name>
    <name type="common">Potato late blight agent</name>
    <name type="synonym">Botrytis infestans</name>
    <dbReference type="NCBI Taxonomy" id="4787"/>
    <lineage>
        <taxon>Eukaryota</taxon>
        <taxon>Sar</taxon>
        <taxon>Stramenopiles</taxon>
        <taxon>Oomycota</taxon>
        <taxon>Peronosporomycetes</taxon>
        <taxon>Peronosporales</taxon>
        <taxon>Peronosporaceae</taxon>
        <taxon>Phytophthora</taxon>
    </lineage>
</organism>
<gene>
    <name evidence="2" type="ORF">GN958_ATG13252</name>
</gene>
<reference evidence="2" key="1">
    <citation type="submission" date="2020-03" db="EMBL/GenBank/DDBJ databases">
        <title>Hybrid Assembly of Korean Phytophthora infestans isolates.</title>
        <authorList>
            <person name="Prokchorchik M."/>
            <person name="Lee Y."/>
            <person name="Seo J."/>
            <person name="Cho J.-H."/>
            <person name="Park Y.-E."/>
            <person name="Jang D.-C."/>
            <person name="Im J.-S."/>
            <person name="Choi J.-G."/>
            <person name="Park H.-J."/>
            <person name="Lee G.-B."/>
            <person name="Lee Y.-G."/>
            <person name="Hong S.-Y."/>
            <person name="Cho K."/>
            <person name="Sohn K.H."/>
        </authorList>
    </citation>
    <scope>NUCLEOTIDE SEQUENCE</scope>
    <source>
        <strain evidence="2">KR_2_A2</strain>
    </source>
</reference>
<name>A0A8S9UAS9_PHYIN</name>
<protein>
    <submittedName>
        <fullName evidence="2">Uncharacterized protein</fullName>
    </submittedName>
</protein>
<feature type="region of interest" description="Disordered" evidence="1">
    <location>
        <begin position="99"/>
        <end position="124"/>
    </location>
</feature>
<proteinExistence type="predicted"/>
<evidence type="ECO:0000256" key="1">
    <source>
        <dbReference type="SAM" id="MobiDB-lite"/>
    </source>
</evidence>
<evidence type="ECO:0000313" key="3">
    <source>
        <dbReference type="Proteomes" id="UP000704712"/>
    </source>
</evidence>